<gene>
    <name evidence="6" type="ORF">AWB95_09070</name>
    <name evidence="7" type="ORF">CQY23_05105</name>
</gene>
<evidence type="ECO:0000259" key="5">
    <source>
        <dbReference type="Pfam" id="PF02782"/>
    </source>
</evidence>
<evidence type="ECO:0000313" key="6">
    <source>
        <dbReference type="EMBL" id="ORV14909.1"/>
    </source>
</evidence>
<dbReference type="PANTHER" id="PTHR43095">
    <property type="entry name" value="SUGAR KINASE"/>
    <property type="match status" value="1"/>
</dbReference>
<protein>
    <submittedName>
        <fullName evidence="6">Xylulose kinase</fullName>
    </submittedName>
</protein>
<feature type="domain" description="Carbohydrate kinase FGGY C-terminal" evidence="5">
    <location>
        <begin position="229"/>
        <end position="399"/>
    </location>
</feature>
<evidence type="ECO:0000313" key="8">
    <source>
        <dbReference type="Proteomes" id="UP000193907"/>
    </source>
</evidence>
<reference evidence="6 8" key="1">
    <citation type="submission" date="2016-01" db="EMBL/GenBank/DDBJ databases">
        <title>The new phylogeny of the genus Mycobacterium.</title>
        <authorList>
            <person name="Tarcisio F."/>
            <person name="Conor M."/>
            <person name="Antonella G."/>
            <person name="Elisabetta G."/>
            <person name="Giulia F.S."/>
            <person name="Sara T."/>
            <person name="Anna F."/>
            <person name="Clotilde B."/>
            <person name="Roberto B."/>
            <person name="Veronica D.S."/>
            <person name="Fabio R."/>
            <person name="Monica P."/>
            <person name="Olivier J."/>
            <person name="Enrico T."/>
            <person name="Nicola S."/>
        </authorList>
    </citation>
    <scope>NUCLEOTIDE SEQUENCE [LARGE SCALE GENOMIC DNA]</scope>
    <source>
        <strain evidence="6 8">DSM 44243</strain>
    </source>
</reference>
<dbReference type="Proteomes" id="UP000230971">
    <property type="component" value="Unassembled WGS sequence"/>
</dbReference>
<evidence type="ECO:0000256" key="1">
    <source>
        <dbReference type="ARBA" id="ARBA00009156"/>
    </source>
</evidence>
<reference evidence="7 9" key="2">
    <citation type="journal article" date="2017" name="Infect. Genet. Evol.">
        <title>The new phylogeny of the genus Mycobacterium: The old and the news.</title>
        <authorList>
            <person name="Tortoli E."/>
            <person name="Fedrizzi T."/>
            <person name="Meehan C.J."/>
            <person name="Trovato A."/>
            <person name="Grottola A."/>
            <person name="Giacobazzi E."/>
            <person name="Serpini G.F."/>
            <person name="Tagliazucchi S."/>
            <person name="Fabio A."/>
            <person name="Bettua C."/>
            <person name="Bertorelli R."/>
            <person name="Frascaro F."/>
            <person name="De Sanctis V."/>
            <person name="Pecorari M."/>
            <person name="Jousson O."/>
            <person name="Segata N."/>
            <person name="Cirillo D.M."/>
        </authorList>
    </citation>
    <scope>NUCLEOTIDE SEQUENCE [LARGE SCALE GENOMIC DNA]</scope>
    <source>
        <strain evidence="7 9">NCTC 12882</strain>
    </source>
</reference>
<dbReference type="RefSeq" id="WP_085168097.1">
    <property type="nucleotide sequence ID" value="NZ_LQOM01000024.1"/>
</dbReference>
<comment type="similarity">
    <text evidence="1">Belongs to the FGGY kinase family.</text>
</comment>
<comment type="caution">
    <text evidence="6">The sequence shown here is derived from an EMBL/GenBank/DDBJ whole genome shotgun (WGS) entry which is preliminary data.</text>
</comment>
<evidence type="ECO:0000259" key="4">
    <source>
        <dbReference type="Pfam" id="PF00370"/>
    </source>
</evidence>
<dbReference type="OrthoDB" id="9782710at2"/>
<evidence type="ECO:0000313" key="9">
    <source>
        <dbReference type="Proteomes" id="UP000230971"/>
    </source>
</evidence>
<dbReference type="AlphaFoldDB" id="A0A1X1RSV9"/>
<organism evidence="6 8">
    <name type="scientific">Mycobacterium celatum</name>
    <dbReference type="NCBI Taxonomy" id="28045"/>
    <lineage>
        <taxon>Bacteria</taxon>
        <taxon>Bacillati</taxon>
        <taxon>Actinomycetota</taxon>
        <taxon>Actinomycetes</taxon>
        <taxon>Mycobacteriales</taxon>
        <taxon>Mycobacteriaceae</taxon>
        <taxon>Mycobacterium</taxon>
    </lineage>
</organism>
<keyword evidence="3 6" id="KW-0418">Kinase</keyword>
<dbReference type="Proteomes" id="UP000193907">
    <property type="component" value="Unassembled WGS sequence"/>
</dbReference>
<dbReference type="EMBL" id="PDKV01000004">
    <property type="protein sequence ID" value="PIB80144.1"/>
    <property type="molecule type" value="Genomic_DNA"/>
</dbReference>
<name>A0A1X1RSV9_MYCCE</name>
<accession>A0A1X1RSV9</accession>
<dbReference type="InterPro" id="IPR000577">
    <property type="entry name" value="Carb_kinase_FGGY"/>
</dbReference>
<keyword evidence="2" id="KW-0808">Transferase</keyword>
<dbReference type="GO" id="GO:0005975">
    <property type="term" value="P:carbohydrate metabolic process"/>
    <property type="evidence" value="ECO:0007669"/>
    <property type="project" value="InterPro"/>
</dbReference>
<evidence type="ECO:0000256" key="3">
    <source>
        <dbReference type="ARBA" id="ARBA00022777"/>
    </source>
</evidence>
<dbReference type="InterPro" id="IPR050406">
    <property type="entry name" value="FGGY_Carb_Kinase"/>
</dbReference>
<feature type="domain" description="Carbohydrate kinase FGGY N-terminal" evidence="4">
    <location>
        <begin position="7"/>
        <end position="108"/>
    </location>
</feature>
<dbReference type="Gene3D" id="3.30.420.40">
    <property type="match status" value="2"/>
</dbReference>
<dbReference type="Pfam" id="PF00370">
    <property type="entry name" value="FGGY_N"/>
    <property type="match status" value="1"/>
</dbReference>
<proteinExistence type="inferred from homology"/>
<dbReference type="GO" id="GO:0016301">
    <property type="term" value="F:kinase activity"/>
    <property type="evidence" value="ECO:0007669"/>
    <property type="project" value="UniProtKB-KW"/>
</dbReference>
<keyword evidence="8" id="KW-1185">Reference proteome</keyword>
<dbReference type="EMBL" id="LQOM01000024">
    <property type="protein sequence ID" value="ORV14909.1"/>
    <property type="molecule type" value="Genomic_DNA"/>
</dbReference>
<evidence type="ECO:0000256" key="2">
    <source>
        <dbReference type="ARBA" id="ARBA00022679"/>
    </source>
</evidence>
<dbReference type="InterPro" id="IPR018484">
    <property type="entry name" value="FGGY_N"/>
</dbReference>
<dbReference type="SUPFAM" id="SSF53067">
    <property type="entry name" value="Actin-like ATPase domain"/>
    <property type="match status" value="2"/>
</dbReference>
<dbReference type="InterPro" id="IPR043129">
    <property type="entry name" value="ATPase_NBD"/>
</dbReference>
<sequence>MSRKEVTLGIDIGSTAVKAVVADEHGHVIARTRIPHQLRVAAPDRLEHDADEAWRRGPLTALGELAGENPRAAAVSAMVPSLTAVDSTGRPITPGLLYGDARGRTHVDAAASLPPTGEAAQFLRWTAAEAPDAAGYWPAPAVANHALAGDAVVDFATAYTSLPLFDGTGWNEQACKDCGATVDRMPRVDAPGVAAGQLADSDTVLAVGAIDALCEQLVAGADQDGDVLVLCGTTLIVWVTIPEHRQVPGLWTIPHTAAGKSQLGGPSNAGGLFLGWVDRLLGPGDPTAADPRRVPVWSPYVRGERVPYHDPERRAVLDGLNLTHDAAALRRAAYEASGFVVRQLIELSGAPVSRIVAAGGGTRVGPWMQAIADATGRPVQLSAVAEGAALGAAFLARMAVGLESSMTDAARWASVERLVEPDPAWASATEDRYHRFLELADRPSRAIAPR</sequence>
<dbReference type="Pfam" id="PF02782">
    <property type="entry name" value="FGGY_C"/>
    <property type="match status" value="1"/>
</dbReference>
<dbReference type="InterPro" id="IPR018485">
    <property type="entry name" value="FGGY_C"/>
</dbReference>
<dbReference type="STRING" id="28045.AWB95_09070"/>
<dbReference type="PIRSF" id="PIRSF000538">
    <property type="entry name" value="GlpK"/>
    <property type="match status" value="1"/>
</dbReference>
<evidence type="ECO:0000313" key="7">
    <source>
        <dbReference type="EMBL" id="PIB80144.1"/>
    </source>
</evidence>